<dbReference type="RefSeq" id="XP_016758631.1">
    <property type="nucleotide sequence ID" value="XM_016900806.1"/>
</dbReference>
<keyword evidence="2" id="KW-0732">Signal</keyword>
<dbReference type="AlphaFoldDB" id="N1QE18"/>
<feature type="chain" id="PRO_5004109767" description="Secreted protein" evidence="2">
    <location>
        <begin position="19"/>
        <end position="290"/>
    </location>
</feature>
<evidence type="ECO:0000256" key="1">
    <source>
        <dbReference type="SAM" id="MobiDB-lite"/>
    </source>
</evidence>
<name>N1QE18_SPHMS</name>
<reference evidence="3 4" key="1">
    <citation type="journal article" date="2012" name="PLoS Pathog.">
        <title>Diverse lifestyles and strategies of plant pathogenesis encoded in the genomes of eighteen Dothideomycetes fungi.</title>
        <authorList>
            <person name="Ohm R.A."/>
            <person name="Feau N."/>
            <person name="Henrissat B."/>
            <person name="Schoch C.L."/>
            <person name="Horwitz B.A."/>
            <person name="Barry K.W."/>
            <person name="Condon B.J."/>
            <person name="Copeland A.C."/>
            <person name="Dhillon B."/>
            <person name="Glaser F."/>
            <person name="Hesse C.N."/>
            <person name="Kosti I."/>
            <person name="LaButti K."/>
            <person name="Lindquist E.A."/>
            <person name="Lucas S."/>
            <person name="Salamov A.A."/>
            <person name="Bradshaw R.E."/>
            <person name="Ciuffetti L."/>
            <person name="Hamelin R.C."/>
            <person name="Kema G.H.J."/>
            <person name="Lawrence C."/>
            <person name="Scott J.A."/>
            <person name="Spatafora J.W."/>
            <person name="Turgeon B.G."/>
            <person name="de Wit P.J.G.M."/>
            <person name="Zhong S."/>
            <person name="Goodwin S.B."/>
            <person name="Grigoriev I.V."/>
        </authorList>
    </citation>
    <scope>NUCLEOTIDE SEQUENCE [LARGE SCALE GENOMIC DNA]</scope>
    <source>
        <strain evidence="3 4">SO2202</strain>
    </source>
</reference>
<organism evidence="3 4">
    <name type="scientific">Sphaerulina musiva (strain SO2202)</name>
    <name type="common">Poplar stem canker fungus</name>
    <name type="synonym">Septoria musiva</name>
    <dbReference type="NCBI Taxonomy" id="692275"/>
    <lineage>
        <taxon>Eukaryota</taxon>
        <taxon>Fungi</taxon>
        <taxon>Dikarya</taxon>
        <taxon>Ascomycota</taxon>
        <taxon>Pezizomycotina</taxon>
        <taxon>Dothideomycetes</taxon>
        <taxon>Dothideomycetidae</taxon>
        <taxon>Mycosphaerellales</taxon>
        <taxon>Mycosphaerellaceae</taxon>
        <taxon>Sphaerulina</taxon>
    </lineage>
</organism>
<evidence type="ECO:0008006" key="5">
    <source>
        <dbReference type="Google" id="ProtNLM"/>
    </source>
</evidence>
<dbReference type="GeneID" id="27897943"/>
<gene>
    <name evidence="3" type="ORF">SEPMUDRAFT_109811</name>
</gene>
<feature type="signal peptide" evidence="2">
    <location>
        <begin position="1"/>
        <end position="18"/>
    </location>
</feature>
<feature type="region of interest" description="Disordered" evidence="1">
    <location>
        <begin position="107"/>
        <end position="130"/>
    </location>
</feature>
<evidence type="ECO:0000313" key="3">
    <source>
        <dbReference type="EMBL" id="EMF10510.1"/>
    </source>
</evidence>
<dbReference type="HOGENOM" id="CLU_960321_0_0_1"/>
<dbReference type="EMBL" id="KB456267">
    <property type="protein sequence ID" value="EMF10510.1"/>
    <property type="molecule type" value="Genomic_DNA"/>
</dbReference>
<evidence type="ECO:0000313" key="4">
    <source>
        <dbReference type="Proteomes" id="UP000016931"/>
    </source>
</evidence>
<proteinExistence type="predicted"/>
<protein>
    <recommendedName>
        <fullName evidence="5">Secreted protein</fullName>
    </recommendedName>
</protein>
<evidence type="ECO:0000256" key="2">
    <source>
        <dbReference type="SAM" id="SignalP"/>
    </source>
</evidence>
<dbReference type="Proteomes" id="UP000016931">
    <property type="component" value="Unassembled WGS sequence"/>
</dbReference>
<accession>N1QE18</accession>
<sequence length="290" mass="31821">MLVLLVLVLVLLVLLVRELLPSTAWLADVPHIELCVTARSTAVLTLLAPSRLHYEGHTTHAIQFPVGGPGHIQSPGIPLAATEDADLLFTPSLSLRLATKTAYAETRLPPTRSDRQLGSLSHTHSLPPAPTNPFSRVELECAEPVSPVLVGSEPGQLSTFCSSHRQPEALLQAFVSRHRLPYCCAGTLSHRSRLPFPALPCPALPSPSSSPYITYLHARTRSRRLDSLSTVQCIGLGWRKTRAIPTEFHRRQQREWGVSSPPLHPSSPARRISSHCTATDPIVWYLSDLH</sequence>
<keyword evidence="4" id="KW-1185">Reference proteome</keyword>